<dbReference type="RefSeq" id="WP_369453805.1">
    <property type="nucleotide sequence ID" value="NZ_JBGCUO010000001.1"/>
</dbReference>
<keyword evidence="4" id="KW-1185">Reference proteome</keyword>
<dbReference type="PROSITE" id="PS51257">
    <property type="entry name" value="PROKAR_LIPOPROTEIN"/>
    <property type="match status" value="1"/>
</dbReference>
<protein>
    <recommendedName>
        <fullName evidence="5">Lipoprotein</fullName>
    </recommendedName>
</protein>
<proteinExistence type="predicted"/>
<gene>
    <name evidence="3" type="ORF">AB5I84_00175</name>
</gene>
<feature type="region of interest" description="Disordered" evidence="1">
    <location>
        <begin position="304"/>
        <end position="324"/>
    </location>
</feature>
<evidence type="ECO:0000256" key="2">
    <source>
        <dbReference type="SAM" id="SignalP"/>
    </source>
</evidence>
<sequence>MKISVVAGLLAVPLLLSGCGGSSSSSGERQPTVAPRISVQGLDGQTLMFADIEVDSQVDTLSITSNGTYAFPDPLRHGQPFSVALRVAAPFRCVFEDVDASQRGSTDPSELMQVRCSDRAAEVQQDGLTVSLAPLQDSAGNLIGVAGSPISPLVDVTGQVSFLENGQPWAHQSVSLTAKKGGLQLAECTVDQPIGADGSTRTDANGEVCFRVLTREDAGEDVLQFAAAGVTLSHPVLYWHDRVELALELRDANDNPGYGNADNGIPVGQDAQVWARLTVGGQPVVDRMVRYAVLFDIAALSPPVPTGKDKADEDDRTETIGENRAAGRLSSDLTDNLGVSARVVLSCLDPGADTLTVSFGGTEQALDYLCK</sequence>
<dbReference type="EMBL" id="JBGCUO010000001">
    <property type="protein sequence ID" value="MEY1660557.1"/>
    <property type="molecule type" value="Genomic_DNA"/>
</dbReference>
<feature type="signal peptide" evidence="2">
    <location>
        <begin position="1"/>
        <end position="18"/>
    </location>
</feature>
<evidence type="ECO:0000313" key="4">
    <source>
        <dbReference type="Proteomes" id="UP001562065"/>
    </source>
</evidence>
<accession>A0ABV4ACI6</accession>
<name>A0ABV4ACI6_9GAMM</name>
<evidence type="ECO:0000313" key="3">
    <source>
        <dbReference type="EMBL" id="MEY1660557.1"/>
    </source>
</evidence>
<evidence type="ECO:0000256" key="1">
    <source>
        <dbReference type="SAM" id="MobiDB-lite"/>
    </source>
</evidence>
<dbReference type="Proteomes" id="UP001562065">
    <property type="component" value="Unassembled WGS sequence"/>
</dbReference>
<keyword evidence="2" id="KW-0732">Signal</keyword>
<feature type="chain" id="PRO_5045335995" description="Lipoprotein" evidence="2">
    <location>
        <begin position="19"/>
        <end position="371"/>
    </location>
</feature>
<feature type="compositionally biased region" description="Basic and acidic residues" evidence="1">
    <location>
        <begin position="307"/>
        <end position="321"/>
    </location>
</feature>
<evidence type="ECO:0008006" key="5">
    <source>
        <dbReference type="Google" id="ProtNLM"/>
    </source>
</evidence>
<reference evidence="3 4" key="1">
    <citation type="submission" date="2024-07" db="EMBL/GenBank/DDBJ databases">
        <authorList>
            <person name="Ren Q."/>
        </authorList>
    </citation>
    <scope>NUCLEOTIDE SEQUENCE [LARGE SCALE GENOMIC DNA]</scope>
    <source>
        <strain evidence="3 4">REN37</strain>
    </source>
</reference>
<organism evidence="3 4">
    <name type="scientific">Isoalcanivorax beigongshangi</name>
    <dbReference type="NCBI Taxonomy" id="3238810"/>
    <lineage>
        <taxon>Bacteria</taxon>
        <taxon>Pseudomonadati</taxon>
        <taxon>Pseudomonadota</taxon>
        <taxon>Gammaproteobacteria</taxon>
        <taxon>Oceanospirillales</taxon>
        <taxon>Alcanivoracaceae</taxon>
        <taxon>Isoalcanivorax</taxon>
    </lineage>
</organism>
<comment type="caution">
    <text evidence="3">The sequence shown here is derived from an EMBL/GenBank/DDBJ whole genome shotgun (WGS) entry which is preliminary data.</text>
</comment>